<dbReference type="InterPro" id="IPR027939">
    <property type="entry name" value="NMT1/THI5"/>
</dbReference>
<feature type="chain" id="PRO_5038502616" description="Thiamine pyrimidine synthase" evidence="12">
    <location>
        <begin position="22"/>
        <end position="336"/>
    </location>
</feature>
<dbReference type="GO" id="GO:0009228">
    <property type="term" value="P:thiamine biosynthetic process"/>
    <property type="evidence" value="ECO:0007669"/>
    <property type="project" value="UniProtKB-KW"/>
</dbReference>
<evidence type="ECO:0000313" key="14">
    <source>
        <dbReference type="EMBL" id="QBE49606.1"/>
    </source>
</evidence>
<evidence type="ECO:0000313" key="15">
    <source>
        <dbReference type="Proteomes" id="UP000289260"/>
    </source>
</evidence>
<keyword evidence="12" id="KW-0732">Signal</keyword>
<dbReference type="Gene3D" id="3.40.190.10">
    <property type="entry name" value="Periplasmic binding protein-like II"/>
    <property type="match status" value="2"/>
</dbReference>
<evidence type="ECO:0000256" key="5">
    <source>
        <dbReference type="ARBA" id="ARBA00022679"/>
    </source>
</evidence>
<feature type="signal peptide" evidence="12">
    <location>
        <begin position="1"/>
        <end position="21"/>
    </location>
</feature>
<evidence type="ECO:0000256" key="9">
    <source>
        <dbReference type="ARBA" id="ARBA00023004"/>
    </source>
</evidence>
<comment type="similarity">
    <text evidence="3">Belongs to the NMT1/THI5 family.</text>
</comment>
<dbReference type="PROSITE" id="PS51257">
    <property type="entry name" value="PROKAR_LIPOPROTEIN"/>
    <property type="match status" value="1"/>
</dbReference>
<dbReference type="AlphaFoldDB" id="A0A4P6KGR1"/>
<dbReference type="InterPro" id="IPR015168">
    <property type="entry name" value="SsuA/THI5"/>
</dbReference>
<proteinExistence type="inferred from homology"/>
<evidence type="ECO:0000256" key="6">
    <source>
        <dbReference type="ARBA" id="ARBA00022723"/>
    </source>
</evidence>
<dbReference type="KEGG" id="ltr:EVS81_12870"/>
<keyword evidence="8" id="KW-0784">Thiamine biosynthesis</keyword>
<dbReference type="Pfam" id="PF09084">
    <property type="entry name" value="NMT1"/>
    <property type="match status" value="1"/>
</dbReference>
<evidence type="ECO:0000256" key="8">
    <source>
        <dbReference type="ARBA" id="ARBA00022977"/>
    </source>
</evidence>
<keyword evidence="7" id="KW-0663">Pyridoxal phosphate</keyword>
<dbReference type="OrthoDB" id="7374754at2"/>
<comment type="pathway">
    <text evidence="2">Cofactor biosynthesis; thiamine diphosphate biosynthesis.</text>
</comment>
<dbReference type="SUPFAM" id="SSF53850">
    <property type="entry name" value="Periplasmic binding protein-like II"/>
    <property type="match status" value="1"/>
</dbReference>
<dbReference type="Proteomes" id="UP000289260">
    <property type="component" value="Chromosome"/>
</dbReference>
<feature type="domain" description="SsuA/THI5-like" evidence="13">
    <location>
        <begin position="50"/>
        <end position="262"/>
    </location>
</feature>
<dbReference type="PANTHER" id="PTHR31528:SF1">
    <property type="entry name" value="4-AMINO-5-HYDROXYMETHYL-2-METHYLPYRIMIDINE PHOSPHATE SYNTHASE THI11-RELATED"/>
    <property type="match status" value="1"/>
</dbReference>
<evidence type="ECO:0000256" key="10">
    <source>
        <dbReference type="ARBA" id="ARBA00033171"/>
    </source>
</evidence>
<comment type="function">
    <text evidence="1">Responsible for the formation of the pyrimidine heterocycle in the thiamine biosynthesis pathway. Catalyzes the formation of hydroxymethylpyrimidine phosphate (HMP-P) from histidine and pyridoxal phosphate (PLP). The protein uses PLP and the active site histidine to form HMP-P, generating an inactive enzyme. The enzyme can only undergo a single turnover, which suggests it is a suicide enzyme.</text>
</comment>
<keyword evidence="6" id="KW-0479">Metal-binding</keyword>
<dbReference type="EMBL" id="CP035806">
    <property type="protein sequence ID" value="QBE49606.1"/>
    <property type="molecule type" value="Genomic_DNA"/>
</dbReference>
<keyword evidence="9" id="KW-0408">Iron</keyword>
<gene>
    <name evidence="14" type="ORF">EVS81_12870</name>
</gene>
<protein>
    <recommendedName>
        <fullName evidence="10">Thiamine pyrimidine synthase</fullName>
    </recommendedName>
</protein>
<accession>A0A4P6KGR1</accession>
<dbReference type="RefSeq" id="WP_043426253.1">
    <property type="nucleotide sequence ID" value="NZ_CP035806.1"/>
</dbReference>
<name>A0A4P6KGR1_9MICO</name>
<dbReference type="GeneID" id="79884832"/>
<organism evidence="14 15">
    <name type="scientific">Leucobacter triazinivorans</name>
    <dbReference type="NCBI Taxonomy" id="1784719"/>
    <lineage>
        <taxon>Bacteria</taxon>
        <taxon>Bacillati</taxon>
        <taxon>Actinomycetota</taxon>
        <taxon>Actinomycetes</taxon>
        <taxon>Micrococcales</taxon>
        <taxon>Microbacteriaceae</taxon>
        <taxon>Leucobacter</taxon>
    </lineage>
</organism>
<dbReference type="PANTHER" id="PTHR31528">
    <property type="entry name" value="4-AMINO-5-HYDROXYMETHYL-2-METHYLPYRIMIDINE PHOSPHATE SYNTHASE THI11-RELATED"/>
    <property type="match status" value="1"/>
</dbReference>
<evidence type="ECO:0000256" key="2">
    <source>
        <dbReference type="ARBA" id="ARBA00004948"/>
    </source>
</evidence>
<sequence>MAVRRVSAALAVALLIIASIAGCGKDSEGGTTTSNGAPTRLRMQLSWVANAQFAGYMMAKEQGFYEDANLDVDLLYGGPNVNNVQQLTSGQADLTVDRVSTLFLSRDKGIPIKGIAEFDQKSGFWLVAKKSSGINSPDDLVGQKVGIFADDEFQADALLTAMGVDPSDVKTFYQGFTMDPWLNDEYPVAEMTSFGQLQEVYHAGYTDKDLVFFKPSDYDVGILHGCLIANESAIQSSPDALTAFVEATMKGWTYAFAHPDEAVDAILAEEPSASRPVETSALDAMKDVLWDGDTPPDNWGQIPMDNYEETAKILEDGDYVDHPIDVEKSVDLTIAP</sequence>
<evidence type="ECO:0000256" key="1">
    <source>
        <dbReference type="ARBA" id="ARBA00003469"/>
    </source>
</evidence>
<comment type="subunit">
    <text evidence="4">Homodimer.</text>
</comment>
<evidence type="ECO:0000259" key="13">
    <source>
        <dbReference type="Pfam" id="PF09084"/>
    </source>
</evidence>
<keyword evidence="15" id="KW-1185">Reference proteome</keyword>
<keyword evidence="5" id="KW-0808">Transferase</keyword>
<comment type="catalytic activity">
    <reaction evidence="11">
        <text>N(6)-(pyridoxal phosphate)-L-lysyl-[4-amino-5-hydroxymethyl-2-methylpyrimidine phosphate synthase] + L-histidyl-[4-amino-5-hydroxymethyl-2-methylpyrimidine phosphate synthase] + 2 Fe(3+) + 4 H2O = L-lysyl-[4-amino-5-hydroxymethyl-2-methylpyrimidine phosphate synthase] + (2S)-2-amino-5-hydroxy-4-oxopentanoyl-[4-amino-5-hydroxymethyl-2-methylpyrimidine phosphate synthase] + 4-amino-2-methyl-5-(phosphooxymethyl)pyrimidine + 3-oxopropanoate + 2 Fe(2+) + 2 H(+)</text>
        <dbReference type="Rhea" id="RHEA:65756"/>
        <dbReference type="Rhea" id="RHEA-COMP:16892"/>
        <dbReference type="Rhea" id="RHEA-COMP:16893"/>
        <dbReference type="Rhea" id="RHEA-COMP:16894"/>
        <dbReference type="Rhea" id="RHEA-COMP:16895"/>
        <dbReference type="ChEBI" id="CHEBI:15377"/>
        <dbReference type="ChEBI" id="CHEBI:15378"/>
        <dbReference type="ChEBI" id="CHEBI:29033"/>
        <dbReference type="ChEBI" id="CHEBI:29034"/>
        <dbReference type="ChEBI" id="CHEBI:29969"/>
        <dbReference type="ChEBI" id="CHEBI:29979"/>
        <dbReference type="ChEBI" id="CHEBI:33190"/>
        <dbReference type="ChEBI" id="CHEBI:58354"/>
        <dbReference type="ChEBI" id="CHEBI:143915"/>
        <dbReference type="ChEBI" id="CHEBI:157692"/>
    </reaction>
    <physiologicalReaction direction="left-to-right" evidence="11">
        <dbReference type="Rhea" id="RHEA:65757"/>
    </physiologicalReaction>
</comment>
<reference evidence="14 15" key="1">
    <citation type="submission" date="2019-02" db="EMBL/GenBank/DDBJ databases">
        <authorList>
            <person name="Sun L."/>
            <person name="Pan D."/>
            <person name="Wu X."/>
        </authorList>
    </citation>
    <scope>NUCLEOTIDE SEQUENCE [LARGE SCALE GENOMIC DNA]</scope>
    <source>
        <strain evidence="14 15">JW-1</strain>
    </source>
</reference>
<evidence type="ECO:0000256" key="7">
    <source>
        <dbReference type="ARBA" id="ARBA00022898"/>
    </source>
</evidence>
<dbReference type="GO" id="GO:0046872">
    <property type="term" value="F:metal ion binding"/>
    <property type="evidence" value="ECO:0007669"/>
    <property type="project" value="UniProtKB-KW"/>
</dbReference>
<evidence type="ECO:0000256" key="4">
    <source>
        <dbReference type="ARBA" id="ARBA00011738"/>
    </source>
</evidence>
<evidence type="ECO:0000256" key="11">
    <source>
        <dbReference type="ARBA" id="ARBA00048179"/>
    </source>
</evidence>
<evidence type="ECO:0000256" key="12">
    <source>
        <dbReference type="SAM" id="SignalP"/>
    </source>
</evidence>
<dbReference type="GO" id="GO:0016740">
    <property type="term" value="F:transferase activity"/>
    <property type="evidence" value="ECO:0007669"/>
    <property type="project" value="UniProtKB-KW"/>
</dbReference>
<evidence type="ECO:0000256" key="3">
    <source>
        <dbReference type="ARBA" id="ARBA00009406"/>
    </source>
</evidence>